<reference evidence="4 5" key="1">
    <citation type="journal article" date="2014" name="Genome Announc.">
        <title>Draft Genome Sequences of Two Vibrionaceae Species, Vibrio ponticus C121 and Photobacterium aphoticum C119, Isolated as Coral Reef Microbiota.</title>
        <authorList>
            <person name="Al-saari N."/>
            <person name="Meirelles P.M."/>
            <person name="Mino S."/>
            <person name="Suda W."/>
            <person name="Oshima K."/>
            <person name="Hattori M."/>
            <person name="Ohkuma M."/>
            <person name="Thompson F.L."/>
            <person name="Gomez-Gil B."/>
            <person name="Sawabe T."/>
            <person name="Sawabe T."/>
        </authorList>
    </citation>
    <scope>NUCLEOTIDE SEQUENCE [LARGE SCALE GENOMIC DNA]</scope>
    <source>
        <strain evidence="4 5">JCM 19237</strain>
    </source>
</reference>
<name>A0A090RBR9_9GAMM</name>
<sequence length="81" mass="9224">MQVHPDYRRQGLAKQLLTTVLTDCQRYGIEQVELTVYQHNHSAIRLYQQFGFQASERATEETLPSGRVVTNQTMALSLASV</sequence>
<dbReference type="eggNOG" id="COG0456">
    <property type="taxonomic scope" value="Bacteria"/>
</dbReference>
<dbReference type="Pfam" id="PF00583">
    <property type="entry name" value="Acetyltransf_1"/>
    <property type="match status" value="1"/>
</dbReference>
<evidence type="ECO:0000256" key="1">
    <source>
        <dbReference type="ARBA" id="ARBA00022679"/>
    </source>
</evidence>
<proteinExistence type="predicted"/>
<dbReference type="Gene3D" id="3.40.630.30">
    <property type="match status" value="1"/>
</dbReference>
<evidence type="ECO:0000259" key="3">
    <source>
        <dbReference type="PROSITE" id="PS51186"/>
    </source>
</evidence>
<dbReference type="Proteomes" id="UP000029227">
    <property type="component" value="Unassembled WGS sequence"/>
</dbReference>
<feature type="domain" description="N-acetyltransferase" evidence="3">
    <location>
        <begin position="1"/>
        <end position="79"/>
    </location>
</feature>
<dbReference type="SUPFAM" id="SSF55729">
    <property type="entry name" value="Acyl-CoA N-acyltransferases (Nat)"/>
    <property type="match status" value="1"/>
</dbReference>
<protein>
    <submittedName>
        <fullName evidence="4">Ribosomal-protein-S18p-alanine acetyltransferase</fullName>
    </submittedName>
</protein>
<comment type="caution">
    <text evidence="4">The sequence shown here is derived from an EMBL/GenBank/DDBJ whole genome shotgun (WGS) entry which is preliminary data.</text>
</comment>
<dbReference type="PANTHER" id="PTHR43420">
    <property type="entry name" value="ACETYLTRANSFERASE"/>
    <property type="match status" value="1"/>
</dbReference>
<dbReference type="AlphaFoldDB" id="A0A090RBR9"/>
<gene>
    <name evidence="4" type="ORF">JCM19237_4348</name>
</gene>
<dbReference type="InterPro" id="IPR016181">
    <property type="entry name" value="Acyl_CoA_acyltransferase"/>
</dbReference>
<dbReference type="InterPro" id="IPR000182">
    <property type="entry name" value="GNAT_dom"/>
</dbReference>
<evidence type="ECO:0000313" key="4">
    <source>
        <dbReference type="EMBL" id="GAL04982.1"/>
    </source>
</evidence>
<evidence type="ECO:0000256" key="2">
    <source>
        <dbReference type="ARBA" id="ARBA00023315"/>
    </source>
</evidence>
<dbReference type="InterPro" id="IPR050680">
    <property type="entry name" value="YpeA/RimI_acetyltransf"/>
</dbReference>
<dbReference type="GO" id="GO:0016747">
    <property type="term" value="F:acyltransferase activity, transferring groups other than amino-acyl groups"/>
    <property type="evidence" value="ECO:0007669"/>
    <property type="project" value="InterPro"/>
</dbReference>
<keyword evidence="1 4" id="KW-0808">Transferase</keyword>
<dbReference type="PROSITE" id="PS51186">
    <property type="entry name" value="GNAT"/>
    <property type="match status" value="1"/>
</dbReference>
<dbReference type="STRING" id="754436.JCM19237_4348"/>
<accession>A0A090RBR9</accession>
<dbReference type="CDD" id="cd04301">
    <property type="entry name" value="NAT_SF"/>
    <property type="match status" value="1"/>
</dbReference>
<keyword evidence="2" id="KW-0012">Acyltransferase</keyword>
<dbReference type="EMBL" id="BBMN01000005">
    <property type="protein sequence ID" value="GAL04982.1"/>
    <property type="molecule type" value="Genomic_DNA"/>
</dbReference>
<organism evidence="4 5">
    <name type="scientific">Photobacterium aphoticum</name>
    <dbReference type="NCBI Taxonomy" id="754436"/>
    <lineage>
        <taxon>Bacteria</taxon>
        <taxon>Pseudomonadati</taxon>
        <taxon>Pseudomonadota</taxon>
        <taxon>Gammaproteobacteria</taxon>
        <taxon>Vibrionales</taxon>
        <taxon>Vibrionaceae</taxon>
        <taxon>Photobacterium</taxon>
    </lineage>
</organism>
<evidence type="ECO:0000313" key="5">
    <source>
        <dbReference type="Proteomes" id="UP000029227"/>
    </source>
</evidence>